<proteinExistence type="predicted"/>
<dbReference type="EMBL" id="AKHW03000840">
    <property type="protein sequence ID" value="KYO44202.1"/>
    <property type="molecule type" value="Genomic_DNA"/>
</dbReference>
<gene>
    <name evidence="2" type="ORF">Y1Q_0001736</name>
</gene>
<sequence length="122" mass="13819">MRIENGLDDSDADDVTGSGGKKRKRPGKYRQSQIQIKRLFEIRKRGILPTLALLWIVSLVPTEIPSSLGGLLRRNLSPTQAAGVKDDFKRVLIFNAIDLLGALVEKEKHWEREEKGKELKKK</sequence>
<feature type="region of interest" description="Disordered" evidence="1">
    <location>
        <begin position="1"/>
        <end position="30"/>
    </location>
</feature>
<accession>A0A151P569</accession>
<evidence type="ECO:0000313" key="2">
    <source>
        <dbReference type="EMBL" id="KYO44202.1"/>
    </source>
</evidence>
<evidence type="ECO:0000256" key="1">
    <source>
        <dbReference type="SAM" id="MobiDB-lite"/>
    </source>
</evidence>
<dbReference type="Proteomes" id="UP000050525">
    <property type="component" value="Unassembled WGS sequence"/>
</dbReference>
<organism evidence="2 3">
    <name type="scientific">Alligator mississippiensis</name>
    <name type="common">American alligator</name>
    <dbReference type="NCBI Taxonomy" id="8496"/>
    <lineage>
        <taxon>Eukaryota</taxon>
        <taxon>Metazoa</taxon>
        <taxon>Chordata</taxon>
        <taxon>Craniata</taxon>
        <taxon>Vertebrata</taxon>
        <taxon>Euteleostomi</taxon>
        <taxon>Archelosauria</taxon>
        <taxon>Archosauria</taxon>
        <taxon>Crocodylia</taxon>
        <taxon>Alligatoridae</taxon>
        <taxon>Alligatorinae</taxon>
        <taxon>Alligator</taxon>
    </lineage>
</organism>
<evidence type="ECO:0000313" key="3">
    <source>
        <dbReference type="Proteomes" id="UP000050525"/>
    </source>
</evidence>
<feature type="compositionally biased region" description="Acidic residues" evidence="1">
    <location>
        <begin position="1"/>
        <end position="14"/>
    </location>
</feature>
<protein>
    <submittedName>
        <fullName evidence="2">Uncharacterized protein</fullName>
    </submittedName>
</protein>
<name>A0A151P569_ALLMI</name>
<dbReference type="AlphaFoldDB" id="A0A151P569"/>
<keyword evidence="3" id="KW-1185">Reference proteome</keyword>
<comment type="caution">
    <text evidence="2">The sequence shown here is derived from an EMBL/GenBank/DDBJ whole genome shotgun (WGS) entry which is preliminary data.</text>
</comment>
<reference evidence="2 3" key="1">
    <citation type="journal article" date="2012" name="Genome Biol.">
        <title>Sequencing three crocodilian genomes to illuminate the evolution of archosaurs and amniotes.</title>
        <authorList>
            <person name="St John J.A."/>
            <person name="Braun E.L."/>
            <person name="Isberg S.R."/>
            <person name="Miles L.G."/>
            <person name="Chong A.Y."/>
            <person name="Gongora J."/>
            <person name="Dalzell P."/>
            <person name="Moran C."/>
            <person name="Bed'hom B."/>
            <person name="Abzhanov A."/>
            <person name="Burgess S.C."/>
            <person name="Cooksey A.M."/>
            <person name="Castoe T.A."/>
            <person name="Crawford N.G."/>
            <person name="Densmore L.D."/>
            <person name="Drew J.C."/>
            <person name="Edwards S.V."/>
            <person name="Faircloth B.C."/>
            <person name="Fujita M.K."/>
            <person name="Greenwold M.J."/>
            <person name="Hoffmann F.G."/>
            <person name="Howard J.M."/>
            <person name="Iguchi T."/>
            <person name="Janes D.E."/>
            <person name="Khan S.Y."/>
            <person name="Kohno S."/>
            <person name="de Koning A.J."/>
            <person name="Lance S.L."/>
            <person name="McCarthy F.M."/>
            <person name="McCormack J.E."/>
            <person name="Merchant M.E."/>
            <person name="Peterson D.G."/>
            <person name="Pollock D.D."/>
            <person name="Pourmand N."/>
            <person name="Raney B.J."/>
            <person name="Roessler K.A."/>
            <person name="Sanford J.R."/>
            <person name="Sawyer R.H."/>
            <person name="Schmidt C.J."/>
            <person name="Triplett E.W."/>
            <person name="Tuberville T.D."/>
            <person name="Venegas-Anaya M."/>
            <person name="Howard J.T."/>
            <person name="Jarvis E.D."/>
            <person name="Guillette L.J.Jr."/>
            <person name="Glenn T.C."/>
            <person name="Green R.E."/>
            <person name="Ray D.A."/>
        </authorList>
    </citation>
    <scope>NUCLEOTIDE SEQUENCE [LARGE SCALE GENOMIC DNA]</scope>
    <source>
        <strain evidence="2">KSC_2009_1</strain>
    </source>
</reference>